<gene>
    <name evidence="1" type="ORF">EZS28_030088</name>
</gene>
<evidence type="ECO:0000313" key="2">
    <source>
        <dbReference type="Proteomes" id="UP000324800"/>
    </source>
</evidence>
<accession>A0A5J4UVM4</accession>
<name>A0A5J4UVM4_9EUKA</name>
<dbReference type="AlphaFoldDB" id="A0A5J4UVM4"/>
<protein>
    <submittedName>
        <fullName evidence="1">Uncharacterized protein</fullName>
    </submittedName>
</protein>
<dbReference type="Proteomes" id="UP000324800">
    <property type="component" value="Unassembled WGS sequence"/>
</dbReference>
<reference evidence="1 2" key="1">
    <citation type="submission" date="2019-03" db="EMBL/GenBank/DDBJ databases">
        <title>Single cell metagenomics reveals metabolic interactions within the superorganism composed of flagellate Streblomastix strix and complex community of Bacteroidetes bacteria on its surface.</title>
        <authorList>
            <person name="Treitli S.C."/>
            <person name="Kolisko M."/>
            <person name="Husnik F."/>
            <person name="Keeling P."/>
            <person name="Hampl V."/>
        </authorList>
    </citation>
    <scope>NUCLEOTIDE SEQUENCE [LARGE SCALE GENOMIC DNA]</scope>
    <source>
        <strain evidence="1">ST1C</strain>
    </source>
</reference>
<dbReference type="EMBL" id="SNRW01012018">
    <property type="protein sequence ID" value="KAA6374387.1"/>
    <property type="molecule type" value="Genomic_DNA"/>
</dbReference>
<sequence>MAAGIFNKLKKLVSVVGKRVSWMNDKVVKLIMPITNALLSSLGPAGSMVAKGISAGSSAVDALIGPNKQQSKQQFRQDFKTYRQDDFLRKNVPIDVISKHYFCRIKHESPAYEDTYPKITTKFGNY</sequence>
<proteinExistence type="predicted"/>
<comment type="caution">
    <text evidence="1">The sequence shown here is derived from an EMBL/GenBank/DDBJ whole genome shotgun (WGS) entry which is preliminary data.</text>
</comment>
<organism evidence="1 2">
    <name type="scientific">Streblomastix strix</name>
    <dbReference type="NCBI Taxonomy" id="222440"/>
    <lineage>
        <taxon>Eukaryota</taxon>
        <taxon>Metamonada</taxon>
        <taxon>Preaxostyla</taxon>
        <taxon>Oxymonadida</taxon>
        <taxon>Streblomastigidae</taxon>
        <taxon>Streblomastix</taxon>
    </lineage>
</organism>
<evidence type="ECO:0000313" key="1">
    <source>
        <dbReference type="EMBL" id="KAA6374387.1"/>
    </source>
</evidence>